<dbReference type="GO" id="GO:0016020">
    <property type="term" value="C:membrane"/>
    <property type="evidence" value="ECO:0007669"/>
    <property type="project" value="UniProtKB-SubCell"/>
</dbReference>
<evidence type="ECO:0000256" key="5">
    <source>
        <dbReference type="ARBA" id="ARBA00022989"/>
    </source>
</evidence>
<dbReference type="PANTHER" id="PTHR24270">
    <property type="entry name" value="LOW-DENSITY LIPOPROTEIN RECEPTOR-RELATED"/>
    <property type="match status" value="1"/>
</dbReference>
<dbReference type="PROSITE" id="PS01209">
    <property type="entry name" value="LDLRA_1"/>
    <property type="match status" value="1"/>
</dbReference>
<reference evidence="9" key="4">
    <citation type="submission" date="2025-09" db="UniProtKB">
        <authorList>
            <consortium name="Ensembl"/>
        </authorList>
    </citation>
    <scope>IDENTIFICATION</scope>
    <source>
        <strain evidence="9">HNI</strain>
    </source>
</reference>
<organism evidence="9 10">
    <name type="scientific">Oryzias latipes</name>
    <name type="common">Japanese rice fish</name>
    <name type="synonym">Japanese killifish</name>
    <dbReference type="NCBI Taxonomy" id="8090"/>
    <lineage>
        <taxon>Eukaryota</taxon>
        <taxon>Metazoa</taxon>
        <taxon>Chordata</taxon>
        <taxon>Craniata</taxon>
        <taxon>Vertebrata</taxon>
        <taxon>Euteleostomi</taxon>
        <taxon>Actinopterygii</taxon>
        <taxon>Neopterygii</taxon>
        <taxon>Teleostei</taxon>
        <taxon>Neoteleostei</taxon>
        <taxon>Acanthomorphata</taxon>
        <taxon>Ovalentaria</taxon>
        <taxon>Atherinomorphae</taxon>
        <taxon>Beloniformes</taxon>
        <taxon>Adrianichthyidae</taxon>
        <taxon>Oryziinae</taxon>
        <taxon>Oryzias</taxon>
    </lineage>
</organism>
<dbReference type="InterPro" id="IPR023415">
    <property type="entry name" value="LDLR_class-A_CS"/>
</dbReference>
<dbReference type="InterPro" id="IPR002172">
    <property type="entry name" value="LDrepeatLR_classA_rpt"/>
</dbReference>
<evidence type="ECO:0000256" key="8">
    <source>
        <dbReference type="PROSITE-ProRule" id="PRU00124"/>
    </source>
</evidence>
<name>A0A3P9KLV3_ORYLA</name>
<evidence type="ECO:0000256" key="1">
    <source>
        <dbReference type="ARBA" id="ARBA00004167"/>
    </source>
</evidence>
<dbReference type="Pfam" id="PF00057">
    <property type="entry name" value="Ldl_recept_a"/>
    <property type="match status" value="1"/>
</dbReference>
<keyword evidence="5" id="KW-1133">Transmembrane helix</keyword>
<sequence>SRQSLRLPKSQRAAALQFCVQVLLYASHSHRLERTAETPKPSCSFPSVQCPDSASLLCDGRSHCYDGSDEANCRTEAAPESKSEVLQCRMGSRPCDDGRECVLYSHVCDGEEDCLDGSDEKGCQEDCKQGFRLKDCQTLCAYFQTNTQSVLFRHNGLLLYLVFTSDNKNIDGSLAVQLLSDCSSTGEFQCDILSAEQQEFIKNLLLSLFTPSPTSLQPQPKISSAAKMVSNIRAISLAVWSQMC</sequence>
<dbReference type="InterPro" id="IPR050685">
    <property type="entry name" value="LDLR"/>
</dbReference>
<reference key="1">
    <citation type="journal article" date="2007" name="Nature">
        <title>The medaka draft genome and insights into vertebrate genome evolution.</title>
        <authorList>
            <person name="Kasahara M."/>
            <person name="Naruse K."/>
            <person name="Sasaki S."/>
            <person name="Nakatani Y."/>
            <person name="Qu W."/>
            <person name="Ahsan B."/>
            <person name="Yamada T."/>
            <person name="Nagayasu Y."/>
            <person name="Doi K."/>
            <person name="Kasai Y."/>
            <person name="Jindo T."/>
            <person name="Kobayashi D."/>
            <person name="Shimada A."/>
            <person name="Toyoda A."/>
            <person name="Kuroki Y."/>
            <person name="Fujiyama A."/>
            <person name="Sasaki T."/>
            <person name="Shimizu A."/>
            <person name="Asakawa S."/>
            <person name="Shimizu N."/>
            <person name="Hashimoto S."/>
            <person name="Yang J."/>
            <person name="Lee Y."/>
            <person name="Matsushima K."/>
            <person name="Sugano S."/>
            <person name="Sakaizumi M."/>
            <person name="Narita T."/>
            <person name="Ohishi K."/>
            <person name="Haga S."/>
            <person name="Ohta F."/>
            <person name="Nomoto H."/>
            <person name="Nogata K."/>
            <person name="Morishita T."/>
            <person name="Endo T."/>
            <person name="Shin-I T."/>
            <person name="Takeda H."/>
            <person name="Morishita S."/>
            <person name="Kohara Y."/>
        </authorList>
    </citation>
    <scope>NUCLEOTIDE SEQUENCE [LARGE SCALE GENOMIC DNA]</scope>
    <source>
        <strain>Hd-rR</strain>
    </source>
</reference>
<keyword evidence="6" id="KW-0472">Membrane</keyword>
<accession>A0A3P9KLV3</accession>
<comment type="subcellular location">
    <subcellularLocation>
        <location evidence="2">Endomembrane system</location>
    </subcellularLocation>
    <subcellularLocation>
        <location evidence="1">Membrane</location>
        <topology evidence="1">Single-pass membrane protein</topology>
    </subcellularLocation>
</comment>
<dbReference type="PRINTS" id="PR00261">
    <property type="entry name" value="LDLRECEPTOR"/>
</dbReference>
<dbReference type="PANTHER" id="PTHR24270:SF62">
    <property type="entry name" value="LOW-DENSITY LIPOPROTEIN RECEPTOR-RELATED PROTEIN 2"/>
    <property type="match status" value="1"/>
</dbReference>
<dbReference type="Proteomes" id="UP000265180">
    <property type="component" value="Chromosome 12"/>
</dbReference>
<evidence type="ECO:0000256" key="4">
    <source>
        <dbReference type="ARBA" id="ARBA00022737"/>
    </source>
</evidence>
<evidence type="ECO:0000256" key="7">
    <source>
        <dbReference type="ARBA" id="ARBA00023157"/>
    </source>
</evidence>
<evidence type="ECO:0000256" key="6">
    <source>
        <dbReference type="ARBA" id="ARBA00023136"/>
    </source>
</evidence>
<reference evidence="9" key="3">
    <citation type="submission" date="2025-08" db="UniProtKB">
        <authorList>
            <consortium name="Ensembl"/>
        </authorList>
    </citation>
    <scope>IDENTIFICATION</scope>
    <source>
        <strain evidence="9">HNI</strain>
    </source>
</reference>
<evidence type="ECO:0000313" key="9">
    <source>
        <dbReference type="Ensembl" id="ENSORLP00020009504.1"/>
    </source>
</evidence>
<evidence type="ECO:0000313" key="10">
    <source>
        <dbReference type="Proteomes" id="UP000265180"/>
    </source>
</evidence>
<keyword evidence="4" id="KW-0677">Repeat</keyword>
<dbReference type="CDD" id="cd00112">
    <property type="entry name" value="LDLa"/>
    <property type="match status" value="2"/>
</dbReference>
<proteinExistence type="predicted"/>
<protein>
    <submittedName>
        <fullName evidence="9">Uncharacterized protein</fullName>
    </submittedName>
</protein>
<dbReference type="SUPFAM" id="SSF57424">
    <property type="entry name" value="LDL receptor-like module"/>
    <property type="match status" value="2"/>
</dbReference>
<evidence type="ECO:0000256" key="2">
    <source>
        <dbReference type="ARBA" id="ARBA00004308"/>
    </source>
</evidence>
<keyword evidence="3" id="KW-0812">Transmembrane</keyword>
<reference evidence="9 10" key="2">
    <citation type="submission" date="2017-04" db="EMBL/GenBank/DDBJ databases">
        <title>CpG methylation of centromeres and impact of large insertions on vertebrate speciation.</title>
        <authorList>
            <person name="Ichikawa K."/>
            <person name="Yoshimura J."/>
            <person name="Morishita S."/>
        </authorList>
    </citation>
    <scope>NUCLEOTIDE SEQUENCE</scope>
    <source>
        <strain evidence="9 10">HNI</strain>
    </source>
</reference>
<keyword evidence="7 8" id="KW-1015">Disulfide bond</keyword>
<evidence type="ECO:0000256" key="3">
    <source>
        <dbReference type="ARBA" id="ARBA00022692"/>
    </source>
</evidence>
<dbReference type="SMART" id="SM00192">
    <property type="entry name" value="LDLa"/>
    <property type="match status" value="2"/>
</dbReference>
<dbReference type="PROSITE" id="PS50068">
    <property type="entry name" value="LDLRA_2"/>
    <property type="match status" value="1"/>
</dbReference>
<feature type="disulfide bond" evidence="8">
    <location>
        <begin position="108"/>
        <end position="123"/>
    </location>
</feature>
<dbReference type="Ensembl" id="ENSORLT00020030940.1">
    <property type="protein sequence ID" value="ENSORLP00020009504.1"/>
    <property type="gene ID" value="ENSORLG00020010415.1"/>
</dbReference>
<comment type="caution">
    <text evidence="8">Lacks conserved residue(s) required for the propagation of feature annotation.</text>
</comment>
<dbReference type="AlphaFoldDB" id="A0A3P9KLV3"/>
<dbReference type="InterPro" id="IPR036055">
    <property type="entry name" value="LDL_receptor-like_sf"/>
</dbReference>
<dbReference type="GO" id="GO:0016192">
    <property type="term" value="P:vesicle-mediated transport"/>
    <property type="evidence" value="ECO:0007669"/>
    <property type="project" value="UniProtKB-ARBA"/>
</dbReference>
<dbReference type="GO" id="GO:0012505">
    <property type="term" value="C:endomembrane system"/>
    <property type="evidence" value="ECO:0007669"/>
    <property type="project" value="UniProtKB-SubCell"/>
</dbReference>
<dbReference type="Gene3D" id="4.10.400.10">
    <property type="entry name" value="Low-density Lipoprotein Receptor"/>
    <property type="match status" value="2"/>
</dbReference>